<evidence type="ECO:0000313" key="6">
    <source>
        <dbReference type="Proteomes" id="UP000532440"/>
    </source>
</evidence>
<keyword evidence="6" id="KW-1185">Reference proteome</keyword>
<dbReference type="PANTHER" id="PTHR30546:SF23">
    <property type="entry name" value="FLAVOPROTEIN-LIKE PROTEIN YCP4-RELATED"/>
    <property type="match status" value="1"/>
</dbReference>
<evidence type="ECO:0000256" key="1">
    <source>
        <dbReference type="ARBA" id="ARBA00022630"/>
    </source>
</evidence>
<dbReference type="GO" id="GO:0003955">
    <property type="term" value="F:NAD(P)H dehydrogenase (quinone) activity"/>
    <property type="evidence" value="ECO:0007669"/>
    <property type="project" value="TreeGrafter"/>
</dbReference>
<organism evidence="5 6">
    <name type="scientific">Quisquiliibacterium transsilvanicum</name>
    <dbReference type="NCBI Taxonomy" id="1549638"/>
    <lineage>
        <taxon>Bacteria</taxon>
        <taxon>Pseudomonadati</taxon>
        <taxon>Pseudomonadota</taxon>
        <taxon>Betaproteobacteria</taxon>
        <taxon>Burkholderiales</taxon>
        <taxon>Burkholderiaceae</taxon>
        <taxon>Quisquiliibacterium</taxon>
    </lineage>
</organism>
<evidence type="ECO:0000313" key="5">
    <source>
        <dbReference type="EMBL" id="MBB5271980.1"/>
    </source>
</evidence>
<dbReference type="Gene3D" id="3.40.50.360">
    <property type="match status" value="1"/>
</dbReference>
<dbReference type="RefSeq" id="WP_183966945.1">
    <property type="nucleotide sequence ID" value="NZ_BAABEW010000023.1"/>
</dbReference>
<evidence type="ECO:0000256" key="2">
    <source>
        <dbReference type="ARBA" id="ARBA00022643"/>
    </source>
</evidence>
<keyword evidence="2" id="KW-0288">FMN</keyword>
<evidence type="ECO:0000259" key="4">
    <source>
        <dbReference type="PROSITE" id="PS50902"/>
    </source>
</evidence>
<dbReference type="SUPFAM" id="SSF52218">
    <property type="entry name" value="Flavoproteins"/>
    <property type="match status" value="1"/>
</dbReference>
<protein>
    <recommendedName>
        <fullName evidence="3">Flavoprotein WrbA</fullName>
    </recommendedName>
</protein>
<feature type="domain" description="Flavodoxin-like" evidence="4">
    <location>
        <begin position="4"/>
        <end position="151"/>
    </location>
</feature>
<dbReference type="AlphaFoldDB" id="A0A7W8HIV1"/>
<dbReference type="GO" id="GO:0010181">
    <property type="term" value="F:FMN binding"/>
    <property type="evidence" value="ECO:0007669"/>
    <property type="project" value="InterPro"/>
</dbReference>
<name>A0A7W8HIV1_9BURK</name>
<comment type="caution">
    <text evidence="5">The sequence shown here is derived from an EMBL/GenBank/DDBJ whole genome shotgun (WGS) entry which is preliminary data.</text>
</comment>
<dbReference type="InterPro" id="IPR008254">
    <property type="entry name" value="Flavodoxin/NO_synth"/>
</dbReference>
<dbReference type="InterPro" id="IPR005025">
    <property type="entry name" value="FMN_Rdtase-like_dom"/>
</dbReference>
<accession>A0A7W8HIV1</accession>
<keyword evidence="5" id="KW-0560">Oxidoreductase</keyword>
<proteinExistence type="predicted"/>
<sequence>MTRIVIAYHSGYGHTRKLAEAVGEGAAGVPGASAQLLAVEEIDAQGWLALEAADAIVFGAPTYMGGPSAQFKTFADASANAWFSGLWRDKIAGGFTCSLSMSGDKFSTLTYLATLAMQHGMVWVGTGTMPAQRPGAPDEINRLGGWYGVMAQADNVPPEISPPRGDIDSALAYGRRIAGFARRLRG</sequence>
<dbReference type="Proteomes" id="UP000532440">
    <property type="component" value="Unassembled WGS sequence"/>
</dbReference>
<dbReference type="EMBL" id="JACHGB010000004">
    <property type="protein sequence ID" value="MBB5271980.1"/>
    <property type="molecule type" value="Genomic_DNA"/>
</dbReference>
<dbReference type="PROSITE" id="PS50902">
    <property type="entry name" value="FLAVODOXIN_LIKE"/>
    <property type="match status" value="1"/>
</dbReference>
<keyword evidence="1" id="KW-0285">Flavoprotein</keyword>
<dbReference type="PANTHER" id="PTHR30546">
    <property type="entry name" value="FLAVODOXIN-RELATED PROTEIN WRBA-RELATED"/>
    <property type="match status" value="1"/>
</dbReference>
<dbReference type="InterPro" id="IPR029039">
    <property type="entry name" value="Flavoprotein-like_sf"/>
</dbReference>
<evidence type="ECO:0000256" key="3">
    <source>
        <dbReference type="ARBA" id="ARBA00029652"/>
    </source>
</evidence>
<dbReference type="Pfam" id="PF03358">
    <property type="entry name" value="FMN_red"/>
    <property type="match status" value="1"/>
</dbReference>
<gene>
    <name evidence="5" type="ORF">HNQ70_001994</name>
</gene>
<reference evidence="5 6" key="1">
    <citation type="submission" date="2020-08" db="EMBL/GenBank/DDBJ databases">
        <title>Genomic Encyclopedia of Type Strains, Phase IV (KMG-IV): sequencing the most valuable type-strain genomes for metagenomic binning, comparative biology and taxonomic classification.</title>
        <authorList>
            <person name="Goeker M."/>
        </authorList>
    </citation>
    <scope>NUCLEOTIDE SEQUENCE [LARGE SCALE GENOMIC DNA]</scope>
    <source>
        <strain evidence="5 6">DSM 29781</strain>
    </source>
</reference>
<dbReference type="GO" id="GO:0016020">
    <property type="term" value="C:membrane"/>
    <property type="evidence" value="ECO:0007669"/>
    <property type="project" value="TreeGrafter"/>
</dbReference>